<gene>
    <name evidence="1" type="ORF">EJB05_47210</name>
</gene>
<name>A0A5J9T7F0_9POAL</name>
<proteinExistence type="predicted"/>
<dbReference type="Proteomes" id="UP000324897">
    <property type="component" value="Unassembled WGS sequence"/>
</dbReference>
<evidence type="ECO:0000313" key="2">
    <source>
        <dbReference type="Proteomes" id="UP000324897"/>
    </source>
</evidence>
<evidence type="ECO:0000313" key="1">
    <source>
        <dbReference type="EMBL" id="TVU07167.1"/>
    </source>
</evidence>
<dbReference type="EMBL" id="RWGY01000045">
    <property type="protein sequence ID" value="TVU07167.1"/>
    <property type="molecule type" value="Genomic_DNA"/>
</dbReference>
<comment type="caution">
    <text evidence="1">The sequence shown here is derived from an EMBL/GenBank/DDBJ whole genome shotgun (WGS) entry which is preliminary data.</text>
</comment>
<dbReference type="AlphaFoldDB" id="A0A5J9T7F0"/>
<protein>
    <submittedName>
        <fullName evidence="1">Uncharacterized protein</fullName>
    </submittedName>
</protein>
<dbReference type="OrthoDB" id="689135at2759"/>
<dbReference type="Gramene" id="TVU07167">
    <property type="protein sequence ID" value="TVU07167"/>
    <property type="gene ID" value="EJB05_47210"/>
</dbReference>
<sequence length="143" mass="16011">MDASAPQEWVDTETLCKIEVTVEAYLSLIDGRREYTKGSTLCLDVDWSEYSLIDLLSDIKSSRIVQIEMKIVGEQSNNDSQLVVHTETGPCDTELNLDCLTSVGDNDGQADLEFDLLDEPLFGLTVAGTSRVEEEEKEHYMIE</sequence>
<keyword evidence="2" id="KW-1185">Reference proteome</keyword>
<accession>A0A5J9T7F0</accession>
<feature type="non-terminal residue" evidence="1">
    <location>
        <position position="143"/>
    </location>
</feature>
<reference evidence="1 2" key="1">
    <citation type="journal article" date="2019" name="Sci. Rep.">
        <title>A high-quality genome of Eragrostis curvula grass provides insights into Poaceae evolution and supports new strategies to enhance forage quality.</title>
        <authorList>
            <person name="Carballo J."/>
            <person name="Santos B.A.C.M."/>
            <person name="Zappacosta D."/>
            <person name="Garbus I."/>
            <person name="Selva J.P."/>
            <person name="Gallo C.A."/>
            <person name="Diaz A."/>
            <person name="Albertini E."/>
            <person name="Caccamo M."/>
            <person name="Echenique V."/>
        </authorList>
    </citation>
    <scope>NUCLEOTIDE SEQUENCE [LARGE SCALE GENOMIC DNA]</scope>
    <source>
        <strain evidence="2">cv. Victoria</strain>
        <tissue evidence="1">Leaf</tissue>
    </source>
</reference>
<organism evidence="1 2">
    <name type="scientific">Eragrostis curvula</name>
    <name type="common">weeping love grass</name>
    <dbReference type="NCBI Taxonomy" id="38414"/>
    <lineage>
        <taxon>Eukaryota</taxon>
        <taxon>Viridiplantae</taxon>
        <taxon>Streptophyta</taxon>
        <taxon>Embryophyta</taxon>
        <taxon>Tracheophyta</taxon>
        <taxon>Spermatophyta</taxon>
        <taxon>Magnoliopsida</taxon>
        <taxon>Liliopsida</taxon>
        <taxon>Poales</taxon>
        <taxon>Poaceae</taxon>
        <taxon>PACMAD clade</taxon>
        <taxon>Chloridoideae</taxon>
        <taxon>Eragrostideae</taxon>
        <taxon>Eragrostidinae</taxon>
        <taxon>Eragrostis</taxon>
    </lineage>
</organism>